<dbReference type="GO" id="GO:0000981">
    <property type="term" value="F:DNA-binding transcription factor activity, RNA polymerase II-specific"/>
    <property type="evidence" value="ECO:0007669"/>
    <property type="project" value="InterPro"/>
</dbReference>
<evidence type="ECO:0000256" key="3">
    <source>
        <dbReference type="ARBA" id="ARBA00023015"/>
    </source>
</evidence>
<accession>A0A0D2DA73</accession>
<keyword evidence="1" id="KW-0479">Metal-binding</keyword>
<dbReference type="CDD" id="cd12148">
    <property type="entry name" value="fungal_TF_MHR"/>
    <property type="match status" value="1"/>
</dbReference>
<dbReference type="AlphaFoldDB" id="A0A0D2DA73"/>
<keyword evidence="4" id="KW-0238">DNA-binding</keyword>
<dbReference type="GO" id="GO:0006351">
    <property type="term" value="P:DNA-templated transcription"/>
    <property type="evidence" value="ECO:0007669"/>
    <property type="project" value="InterPro"/>
</dbReference>
<feature type="region of interest" description="Disordered" evidence="7">
    <location>
        <begin position="162"/>
        <end position="264"/>
    </location>
</feature>
<dbReference type="GeneID" id="27343313"/>
<keyword evidence="5" id="KW-0804">Transcription</keyword>
<feature type="compositionally biased region" description="Basic and acidic residues" evidence="7">
    <location>
        <begin position="33"/>
        <end position="45"/>
    </location>
</feature>
<sequence length="844" mass="93505">MDPPVDPHHPRGRHARHCELTGWAGGGLVAPKVEAREQPQAEARKNSGPRSSVQVAKSHLSLLLNLPTPTYHAPDAEKRDTVVVSYSLLRPRPLSDWTVSKPFIAVQFKMRPGSSEHAPSNRTRAVKACKRCNQKRIKCDAFECGTPCSKCRQSNSEECVLIQSRRGTHPRKRSKPNPPVPEPMEASAGVEADTSADAISTPAVSEATAHRPLRDPTPANGSPLPHEATHSIGVGSQAPPAAAPNGIPVSASTTSSTDLASPEGAFSEASAKSYREISWAAMFDHFLDGRRRDQKDTIDKCSITYLGESFPLAMVLEEFKEGGRPRLHHAGPPLTEDQARAEPTSENHPSHMLPEDIAFLQAKDAFVAPSQEILDALIANFLDRVWPIYPVVNRQEFLQQYKAKKVPWILLHALCFISATFCPLAILHRAGFTGRKQARVSYYRKAKALFDTGYESNKITILQSVIVLTCWGGGPNNYWNFYSWISTGVTIAEGLGIHRSIAGANMHPHDRSLLKRLWWILVIRDASCGTLVGRPFRINTNHSDTEMLTVEDFEYDIQSPDFVNHPLRDVCGLYQIHMSKLSLLLREIISTRFDPNRAQARMANLHDTLQEWRNALPPSLRCSESDKNSNPFATCLAILYDHHLILSHLSRPSTGVTSTASESGSLRGNSTSRPITEVAAQRISSLACTFTRKNESLVMPHEVFQGLFLAQAVFYTQMKSPLPLVSQLGFQALNSCQMVWHDIYEAWDPAPWISKLFDNLIGNRNQDMESDEVDLRINNVSANGGTSVGNGVDLDGINGYVNWQNHPTLGFFDMSQGEETFPSSTDYAMFPNYFGTAEPISFLS</sequence>
<feature type="domain" description="Zn(2)-C6 fungal-type" evidence="8">
    <location>
        <begin position="128"/>
        <end position="161"/>
    </location>
</feature>
<dbReference type="Pfam" id="PF04082">
    <property type="entry name" value="Fungal_trans"/>
    <property type="match status" value="1"/>
</dbReference>
<dbReference type="EMBL" id="KN847041">
    <property type="protein sequence ID" value="KIW32589.1"/>
    <property type="molecule type" value="Genomic_DNA"/>
</dbReference>
<name>A0A0D2DA73_9EURO</name>
<gene>
    <name evidence="9" type="ORF">PV07_04119</name>
</gene>
<dbReference type="GO" id="GO:0003677">
    <property type="term" value="F:DNA binding"/>
    <property type="evidence" value="ECO:0007669"/>
    <property type="project" value="UniProtKB-KW"/>
</dbReference>
<keyword evidence="3" id="KW-0805">Transcription regulation</keyword>
<evidence type="ECO:0000256" key="4">
    <source>
        <dbReference type="ARBA" id="ARBA00023125"/>
    </source>
</evidence>
<feature type="compositionally biased region" description="Basic residues" evidence="7">
    <location>
        <begin position="166"/>
        <end position="175"/>
    </location>
</feature>
<dbReference type="GO" id="GO:0008270">
    <property type="term" value="F:zinc ion binding"/>
    <property type="evidence" value="ECO:0007669"/>
    <property type="project" value="InterPro"/>
</dbReference>
<evidence type="ECO:0000256" key="5">
    <source>
        <dbReference type="ARBA" id="ARBA00023163"/>
    </source>
</evidence>
<evidence type="ECO:0000259" key="8">
    <source>
        <dbReference type="PROSITE" id="PS50048"/>
    </source>
</evidence>
<dbReference type="OrthoDB" id="5121955at2759"/>
<evidence type="ECO:0000256" key="6">
    <source>
        <dbReference type="ARBA" id="ARBA00023242"/>
    </source>
</evidence>
<dbReference type="VEuPathDB" id="FungiDB:PV07_04119"/>
<proteinExistence type="predicted"/>
<dbReference type="InterPro" id="IPR036864">
    <property type="entry name" value="Zn2-C6_fun-type_DNA-bd_sf"/>
</dbReference>
<feature type="region of interest" description="Disordered" evidence="7">
    <location>
        <begin position="325"/>
        <end position="348"/>
    </location>
</feature>
<dbReference type="PROSITE" id="PS50048">
    <property type="entry name" value="ZN2_CY6_FUNGAL_2"/>
    <property type="match status" value="1"/>
</dbReference>
<feature type="region of interest" description="Disordered" evidence="7">
    <location>
        <begin position="33"/>
        <end position="54"/>
    </location>
</feature>
<organism evidence="9 10">
    <name type="scientific">Cladophialophora immunda</name>
    <dbReference type="NCBI Taxonomy" id="569365"/>
    <lineage>
        <taxon>Eukaryota</taxon>
        <taxon>Fungi</taxon>
        <taxon>Dikarya</taxon>
        <taxon>Ascomycota</taxon>
        <taxon>Pezizomycotina</taxon>
        <taxon>Eurotiomycetes</taxon>
        <taxon>Chaetothyriomycetidae</taxon>
        <taxon>Chaetothyriales</taxon>
        <taxon>Herpotrichiellaceae</taxon>
        <taxon>Cladophialophora</taxon>
    </lineage>
</organism>
<dbReference type="InterPro" id="IPR001138">
    <property type="entry name" value="Zn2Cys6_DnaBD"/>
</dbReference>
<dbReference type="InterPro" id="IPR007219">
    <property type="entry name" value="XnlR_reg_dom"/>
</dbReference>
<dbReference type="Proteomes" id="UP000054466">
    <property type="component" value="Unassembled WGS sequence"/>
</dbReference>
<keyword evidence="2" id="KW-0862">Zinc</keyword>
<keyword evidence="6" id="KW-0539">Nucleus</keyword>
<dbReference type="RefSeq" id="XP_016252805.1">
    <property type="nucleotide sequence ID" value="XM_016390903.1"/>
</dbReference>
<evidence type="ECO:0000256" key="7">
    <source>
        <dbReference type="SAM" id="MobiDB-lite"/>
    </source>
</evidence>
<evidence type="ECO:0000256" key="2">
    <source>
        <dbReference type="ARBA" id="ARBA00022833"/>
    </source>
</evidence>
<dbReference type="InterPro" id="IPR052073">
    <property type="entry name" value="Amide_Lactam_Regulators"/>
</dbReference>
<keyword evidence="10" id="KW-1185">Reference proteome</keyword>
<evidence type="ECO:0000256" key="1">
    <source>
        <dbReference type="ARBA" id="ARBA00022723"/>
    </source>
</evidence>
<reference evidence="9 10" key="1">
    <citation type="submission" date="2015-01" db="EMBL/GenBank/DDBJ databases">
        <title>The Genome Sequence of Cladophialophora immunda CBS83496.</title>
        <authorList>
            <consortium name="The Broad Institute Genomics Platform"/>
            <person name="Cuomo C."/>
            <person name="de Hoog S."/>
            <person name="Gorbushina A."/>
            <person name="Stielow B."/>
            <person name="Teixiera M."/>
            <person name="Abouelleil A."/>
            <person name="Chapman S.B."/>
            <person name="Priest M."/>
            <person name="Young S.K."/>
            <person name="Wortman J."/>
            <person name="Nusbaum C."/>
            <person name="Birren B."/>
        </authorList>
    </citation>
    <scope>NUCLEOTIDE SEQUENCE [LARGE SCALE GENOMIC DNA]</scope>
    <source>
        <strain evidence="9 10">CBS 83496</strain>
    </source>
</reference>
<feature type="compositionally biased region" description="Basic and acidic residues" evidence="7">
    <location>
        <begin position="337"/>
        <end position="348"/>
    </location>
</feature>
<dbReference type="SMART" id="SM00066">
    <property type="entry name" value="GAL4"/>
    <property type="match status" value="1"/>
</dbReference>
<dbReference type="Pfam" id="PF00172">
    <property type="entry name" value="Zn_clus"/>
    <property type="match status" value="1"/>
</dbReference>
<dbReference type="CDD" id="cd00067">
    <property type="entry name" value="GAL4"/>
    <property type="match status" value="1"/>
</dbReference>
<dbReference type="SUPFAM" id="SSF57701">
    <property type="entry name" value="Zn2/Cys6 DNA-binding domain"/>
    <property type="match status" value="1"/>
</dbReference>
<protein>
    <recommendedName>
        <fullName evidence="8">Zn(2)-C6 fungal-type domain-containing protein</fullName>
    </recommendedName>
</protein>
<dbReference type="HOGENOM" id="CLU_006329_5_3_1"/>
<dbReference type="PANTHER" id="PTHR47171">
    <property type="entry name" value="FARA-RELATED"/>
    <property type="match status" value="1"/>
</dbReference>
<dbReference type="SMART" id="SM00906">
    <property type="entry name" value="Fungal_trans"/>
    <property type="match status" value="1"/>
</dbReference>
<dbReference type="PANTHER" id="PTHR47171:SF1">
    <property type="entry name" value="ZN(II)2CYS6 TRANSCRIPTION FACTOR (EUROFUNG)"/>
    <property type="match status" value="1"/>
</dbReference>
<evidence type="ECO:0000313" key="9">
    <source>
        <dbReference type="EMBL" id="KIW32589.1"/>
    </source>
</evidence>
<evidence type="ECO:0000313" key="10">
    <source>
        <dbReference type="Proteomes" id="UP000054466"/>
    </source>
</evidence>